<dbReference type="Proteomes" id="UP001318860">
    <property type="component" value="Unassembled WGS sequence"/>
</dbReference>
<keyword evidence="3" id="KW-1185">Reference proteome</keyword>
<feature type="domain" description="Chromo" evidence="1">
    <location>
        <begin position="222"/>
        <end position="274"/>
    </location>
</feature>
<dbReference type="Gene3D" id="1.10.340.70">
    <property type="match status" value="1"/>
</dbReference>
<gene>
    <name evidence="2" type="ORF">DH2020_014260</name>
</gene>
<dbReference type="InterPro" id="IPR036397">
    <property type="entry name" value="RNaseH_sf"/>
</dbReference>
<accession>A0ABR0WWM9</accession>
<dbReference type="EMBL" id="JABTTQ020000007">
    <property type="protein sequence ID" value="KAK6151625.1"/>
    <property type="molecule type" value="Genomic_DNA"/>
</dbReference>
<dbReference type="InterPro" id="IPR041588">
    <property type="entry name" value="Integrase_H2C2"/>
</dbReference>
<proteinExistence type="predicted"/>
<evidence type="ECO:0000313" key="2">
    <source>
        <dbReference type="EMBL" id="KAK6151625.1"/>
    </source>
</evidence>
<reference evidence="2 3" key="1">
    <citation type="journal article" date="2021" name="Comput. Struct. Biotechnol. J.">
        <title>De novo genome assembly of the potent medicinal plant Rehmannia glutinosa using nanopore technology.</title>
        <authorList>
            <person name="Ma L."/>
            <person name="Dong C."/>
            <person name="Song C."/>
            <person name="Wang X."/>
            <person name="Zheng X."/>
            <person name="Niu Y."/>
            <person name="Chen S."/>
            <person name="Feng W."/>
        </authorList>
    </citation>
    <scope>NUCLEOTIDE SEQUENCE [LARGE SCALE GENOMIC DNA]</scope>
    <source>
        <strain evidence="2">DH-2019</strain>
    </source>
</reference>
<dbReference type="SUPFAM" id="SSF53098">
    <property type="entry name" value="Ribonuclease H-like"/>
    <property type="match status" value="1"/>
</dbReference>
<protein>
    <recommendedName>
        <fullName evidence="1">Chromo domain-containing protein</fullName>
    </recommendedName>
</protein>
<dbReference type="PANTHER" id="PTHR45835:SF99">
    <property type="entry name" value="CHROMO DOMAIN-CONTAINING PROTEIN-RELATED"/>
    <property type="match status" value="1"/>
</dbReference>
<dbReference type="PROSITE" id="PS50013">
    <property type="entry name" value="CHROMO_2"/>
    <property type="match status" value="1"/>
</dbReference>
<sequence length="274" mass="32728">MYNDLKQHFLWANMKNQVAEYVSRCLTCQQVKAEHQRPSGLLQPLPIPEWKWEYITMDFDTDLPQTRSSHDAIWVIVDRLTKSAHFIPIRKIDSPHKLAQIYINEIVRLHDFQGNWDSHLALAEFAYNNSYQATIGMVPYESLYGRKYRSPERIRTAQSRQKSYADQRRKGLEFATGDEVFLRLSPRKGMINSKKLKKYHPDPEHIIKDNIPQVMENLTYEEKPLRIIDRHVRELRNKNIPLVKVVWQNHDRLEEATWETEEDMRKHYPELFSQ</sequence>
<dbReference type="InterPro" id="IPR012337">
    <property type="entry name" value="RNaseH-like_sf"/>
</dbReference>
<evidence type="ECO:0000313" key="3">
    <source>
        <dbReference type="Proteomes" id="UP001318860"/>
    </source>
</evidence>
<evidence type="ECO:0000259" key="1">
    <source>
        <dbReference type="PROSITE" id="PS50013"/>
    </source>
</evidence>
<organism evidence="2 3">
    <name type="scientific">Rehmannia glutinosa</name>
    <name type="common">Chinese foxglove</name>
    <dbReference type="NCBI Taxonomy" id="99300"/>
    <lineage>
        <taxon>Eukaryota</taxon>
        <taxon>Viridiplantae</taxon>
        <taxon>Streptophyta</taxon>
        <taxon>Embryophyta</taxon>
        <taxon>Tracheophyta</taxon>
        <taxon>Spermatophyta</taxon>
        <taxon>Magnoliopsida</taxon>
        <taxon>eudicotyledons</taxon>
        <taxon>Gunneridae</taxon>
        <taxon>Pentapetalae</taxon>
        <taxon>asterids</taxon>
        <taxon>lamiids</taxon>
        <taxon>Lamiales</taxon>
        <taxon>Orobanchaceae</taxon>
        <taxon>Rehmannieae</taxon>
        <taxon>Rehmannia</taxon>
    </lineage>
</organism>
<dbReference type="PANTHER" id="PTHR45835">
    <property type="entry name" value="YALI0A06105P"/>
    <property type="match status" value="1"/>
</dbReference>
<dbReference type="Pfam" id="PF17921">
    <property type="entry name" value="Integrase_H2C2"/>
    <property type="match status" value="1"/>
</dbReference>
<dbReference type="InterPro" id="IPR000953">
    <property type="entry name" value="Chromo/chromo_shadow_dom"/>
</dbReference>
<dbReference type="Gene3D" id="3.30.420.10">
    <property type="entry name" value="Ribonuclease H-like superfamily/Ribonuclease H"/>
    <property type="match status" value="1"/>
</dbReference>
<name>A0ABR0WWM9_REHGL</name>
<comment type="caution">
    <text evidence="2">The sequence shown here is derived from an EMBL/GenBank/DDBJ whole genome shotgun (WGS) entry which is preliminary data.</text>
</comment>